<feature type="region of interest" description="Disordered" evidence="1">
    <location>
        <begin position="229"/>
        <end position="257"/>
    </location>
</feature>
<evidence type="ECO:0000313" key="4">
    <source>
        <dbReference type="Proteomes" id="UP001243717"/>
    </source>
</evidence>
<feature type="signal peptide" evidence="2">
    <location>
        <begin position="1"/>
        <end position="23"/>
    </location>
</feature>
<evidence type="ECO:0000256" key="2">
    <source>
        <dbReference type="SAM" id="SignalP"/>
    </source>
</evidence>
<keyword evidence="2" id="KW-0732">Signal</keyword>
<feature type="chain" id="PRO_5045606528" evidence="2">
    <location>
        <begin position="24"/>
        <end position="270"/>
    </location>
</feature>
<reference evidence="3 4" key="1">
    <citation type="submission" date="2023-04" db="EMBL/GenBank/DDBJ databases">
        <title>A novel bacteria isolated from coastal sediment.</title>
        <authorList>
            <person name="Liu X.-J."/>
            <person name="Du Z.-J."/>
        </authorList>
    </citation>
    <scope>NUCLEOTIDE SEQUENCE [LARGE SCALE GENOMIC DNA]</scope>
    <source>
        <strain evidence="3 4">SDUM461004</strain>
    </source>
</reference>
<dbReference type="Proteomes" id="UP001243717">
    <property type="component" value="Unassembled WGS sequence"/>
</dbReference>
<proteinExistence type="predicted"/>
<accession>A0ABU1AJC3</accession>
<evidence type="ECO:0000313" key="3">
    <source>
        <dbReference type="EMBL" id="MDQ8194922.1"/>
    </source>
</evidence>
<feature type="region of interest" description="Disordered" evidence="1">
    <location>
        <begin position="184"/>
        <end position="207"/>
    </location>
</feature>
<dbReference type="EMBL" id="JARXIC010000016">
    <property type="protein sequence ID" value="MDQ8194922.1"/>
    <property type="molecule type" value="Genomic_DNA"/>
</dbReference>
<feature type="compositionally biased region" description="Basic and acidic residues" evidence="1">
    <location>
        <begin position="247"/>
        <end position="257"/>
    </location>
</feature>
<sequence length="270" mass="30994">MKSYLRFALLICLSLPLPLSAVAIKKGDSTEQVIETLGKPMGTIELRQKTLLLYPQGEITLTQGSVTEIDLMSDEQFAKDQERLRLEREEWLADQERRQAAHTKEGLSIRADKMASREFATRSAKEQLDYWRSFQIRYPEVDVTEQISSSLAGYETELTELRSQQRIAELEARVAQAEKAAASARLETEKLRQETERSERSRNNGLSYYTDPVIDSRYYYRPPTITIHTSGQKKAEHSPRRRNGVYRYDDGPKESVAERATRILNEATGQ</sequence>
<dbReference type="RefSeq" id="WP_308985385.1">
    <property type="nucleotide sequence ID" value="NZ_JARXIC010000016.1"/>
</dbReference>
<keyword evidence="4" id="KW-1185">Reference proteome</keyword>
<gene>
    <name evidence="3" type="ORF">QEH59_10825</name>
</gene>
<protein>
    <submittedName>
        <fullName evidence="3">Uncharacterized protein</fullName>
    </submittedName>
</protein>
<organism evidence="3 4">
    <name type="scientific">Thalassobacterium sedimentorum</name>
    <dbReference type="NCBI Taxonomy" id="3041258"/>
    <lineage>
        <taxon>Bacteria</taxon>
        <taxon>Pseudomonadati</taxon>
        <taxon>Verrucomicrobiota</taxon>
        <taxon>Opitutia</taxon>
        <taxon>Puniceicoccales</taxon>
        <taxon>Coraliomargaritaceae</taxon>
        <taxon>Thalassobacterium</taxon>
    </lineage>
</organism>
<name>A0ABU1AJC3_9BACT</name>
<comment type="caution">
    <text evidence="3">The sequence shown here is derived from an EMBL/GenBank/DDBJ whole genome shotgun (WGS) entry which is preliminary data.</text>
</comment>
<feature type="compositionally biased region" description="Basic and acidic residues" evidence="1">
    <location>
        <begin position="186"/>
        <end position="202"/>
    </location>
</feature>
<evidence type="ECO:0000256" key="1">
    <source>
        <dbReference type="SAM" id="MobiDB-lite"/>
    </source>
</evidence>